<organism evidence="1 2">
    <name type="scientific">Luteibacter anthropi</name>
    <dbReference type="NCBI Taxonomy" id="564369"/>
    <lineage>
        <taxon>Bacteria</taxon>
        <taxon>Pseudomonadati</taxon>
        <taxon>Pseudomonadota</taxon>
        <taxon>Gammaproteobacteria</taxon>
        <taxon>Lysobacterales</taxon>
        <taxon>Rhodanobacteraceae</taxon>
        <taxon>Luteibacter</taxon>
    </lineage>
</organism>
<comment type="caution">
    <text evidence="1">The sequence shown here is derived from an EMBL/GenBank/DDBJ whole genome shotgun (WGS) entry which is preliminary data.</text>
</comment>
<gene>
    <name evidence="1" type="ORF">HBF25_10140</name>
</gene>
<dbReference type="GO" id="GO:0000160">
    <property type="term" value="P:phosphorelay signal transduction system"/>
    <property type="evidence" value="ECO:0007669"/>
    <property type="project" value="InterPro"/>
</dbReference>
<dbReference type="RefSeq" id="WP_166948013.1">
    <property type="nucleotide sequence ID" value="NZ_JAARLZ010000005.1"/>
</dbReference>
<evidence type="ECO:0000313" key="2">
    <source>
        <dbReference type="Proteomes" id="UP000490980"/>
    </source>
</evidence>
<keyword evidence="2" id="KW-1185">Reference proteome</keyword>
<proteinExistence type="predicted"/>
<reference evidence="1 2" key="1">
    <citation type="submission" date="2020-03" db="EMBL/GenBank/DDBJ databases">
        <authorList>
            <person name="Lai Q."/>
        </authorList>
    </citation>
    <scope>NUCLEOTIDE SEQUENCE [LARGE SCALE GENOMIC DNA]</scope>
    <source>
        <strain evidence="1 2">CCUG 25036</strain>
    </source>
</reference>
<dbReference type="EMBL" id="JAARLZ010000005">
    <property type="protein sequence ID" value="NII06744.1"/>
    <property type="molecule type" value="Genomic_DNA"/>
</dbReference>
<dbReference type="AlphaFoldDB" id="A0A7X5UAG0"/>
<accession>A0A7X5UAG0</accession>
<dbReference type="Proteomes" id="UP000490980">
    <property type="component" value="Unassembled WGS sequence"/>
</dbReference>
<evidence type="ECO:0008006" key="3">
    <source>
        <dbReference type="Google" id="ProtNLM"/>
    </source>
</evidence>
<dbReference type="InterPro" id="IPR036641">
    <property type="entry name" value="HPT_dom_sf"/>
</dbReference>
<protein>
    <recommendedName>
        <fullName evidence="3">HPt domain-containing protein</fullName>
    </recommendedName>
</protein>
<sequence length="246" mass="26481">MSQCRSSGRADNLPSLVACFQRHPAITRVEIDPTLSSSLCGPFPDIASLLAHLINASAARQQPCIAVYADVVADEVHGQRIHVTLTSPAELSPREWSRATAMARRIPALLFHETNDDGSRHVILELNLPFDTHGVDIDTLRASLGSQQALHSMVHLLDETLGRDLDALDALLDAPGGAALQAWLHRVAGVLGLAEATSLANTGLGLEERLLAHGRDAQLDDAIRRFGDDVGRLLGVLRTTVDPLRL</sequence>
<dbReference type="SUPFAM" id="SSF47226">
    <property type="entry name" value="Histidine-containing phosphotransfer domain, HPT domain"/>
    <property type="match status" value="1"/>
</dbReference>
<name>A0A7X5UAG0_9GAMM</name>
<evidence type="ECO:0000313" key="1">
    <source>
        <dbReference type="EMBL" id="NII06744.1"/>
    </source>
</evidence>